<dbReference type="InterPro" id="IPR015231">
    <property type="entry name" value="DUF1934"/>
</dbReference>
<dbReference type="AlphaFoldDB" id="A0A1Q2L1K3"/>
<evidence type="ECO:0008006" key="3">
    <source>
        <dbReference type="Google" id="ProtNLM"/>
    </source>
</evidence>
<dbReference type="KEGG" id="pmar:B0X71_15245"/>
<dbReference type="SUPFAM" id="SSF50814">
    <property type="entry name" value="Lipocalins"/>
    <property type="match status" value="1"/>
</dbReference>
<evidence type="ECO:0000313" key="1">
    <source>
        <dbReference type="EMBL" id="AQQ54319.1"/>
    </source>
</evidence>
<gene>
    <name evidence="1" type="ORF">B0X71_15245</name>
</gene>
<dbReference type="Pfam" id="PF09148">
    <property type="entry name" value="DUF1934"/>
    <property type="match status" value="1"/>
</dbReference>
<dbReference type="Proteomes" id="UP000188184">
    <property type="component" value="Chromosome"/>
</dbReference>
<keyword evidence="2" id="KW-1185">Reference proteome</keyword>
<dbReference type="OrthoDB" id="2352933at2"/>
<evidence type="ECO:0000313" key="2">
    <source>
        <dbReference type="Proteomes" id="UP000188184"/>
    </source>
</evidence>
<dbReference type="InterPro" id="IPR012674">
    <property type="entry name" value="Calycin"/>
</dbReference>
<reference evidence="1 2" key="1">
    <citation type="submission" date="2017-02" db="EMBL/GenBank/DDBJ databases">
        <title>The complete genomic sequence of a novel cold adapted crude oil-degrading bacterium Planococcus qaidamina Y42.</title>
        <authorList>
            <person name="Yang R."/>
        </authorList>
    </citation>
    <scope>NUCLEOTIDE SEQUENCE [LARGE SCALE GENOMIC DNA]</scope>
    <source>
        <strain evidence="1 2">Y42</strain>
    </source>
</reference>
<name>A0A1Q2L1K3_9BACL</name>
<accession>A0A1Q2L1K3</accession>
<dbReference type="EMBL" id="CP019640">
    <property type="protein sequence ID" value="AQQ54319.1"/>
    <property type="molecule type" value="Genomic_DNA"/>
</dbReference>
<sequence>MRTPVKIRLTTTIQQPGTEAETFELWSSGTMTVKNGQRYLQYEEKQDELDIRTTVKIGETEALILRSGGLDMRLPFLLDAEQQGNYTNEQGTFLLTTATHELVASDTRFFVHYDLAMGASAVGEYKMEIIYTEVTS</sequence>
<dbReference type="Gene3D" id="2.40.128.20">
    <property type="match status" value="1"/>
</dbReference>
<protein>
    <recommendedName>
        <fullName evidence="3">DUF1934 domain-containing protein</fullName>
    </recommendedName>
</protein>
<dbReference type="RefSeq" id="WP_077590210.1">
    <property type="nucleotide sequence ID" value="NZ_CP019640.1"/>
</dbReference>
<proteinExistence type="predicted"/>
<organism evidence="1 2">
    <name type="scientific">Planococcus lenghuensis</name>
    <dbReference type="NCBI Taxonomy" id="2213202"/>
    <lineage>
        <taxon>Bacteria</taxon>
        <taxon>Bacillati</taxon>
        <taxon>Bacillota</taxon>
        <taxon>Bacilli</taxon>
        <taxon>Bacillales</taxon>
        <taxon>Caryophanaceae</taxon>
        <taxon>Planococcus</taxon>
    </lineage>
</organism>